<evidence type="ECO:0000256" key="1">
    <source>
        <dbReference type="SAM" id="Phobius"/>
    </source>
</evidence>
<gene>
    <name evidence="2" type="ORF">F0L74_27535</name>
</gene>
<feature type="transmembrane region" description="Helical" evidence="1">
    <location>
        <begin position="12"/>
        <end position="31"/>
    </location>
</feature>
<accession>A0A5B2VPC8</accession>
<reference evidence="2 3" key="1">
    <citation type="submission" date="2019-09" db="EMBL/GenBank/DDBJ databases">
        <title>Chitinophaga ginsengihumi sp. nov., isolated from soil of ginseng rhizosphere.</title>
        <authorList>
            <person name="Lee J."/>
        </authorList>
    </citation>
    <scope>NUCLEOTIDE SEQUENCE [LARGE SCALE GENOMIC DNA]</scope>
    <source>
        <strain evidence="2 3">BN140078</strain>
    </source>
</reference>
<evidence type="ECO:0000313" key="3">
    <source>
        <dbReference type="Proteomes" id="UP000324611"/>
    </source>
</evidence>
<feature type="transmembrane region" description="Helical" evidence="1">
    <location>
        <begin position="71"/>
        <end position="91"/>
    </location>
</feature>
<keyword evidence="3" id="KW-1185">Reference proteome</keyword>
<proteinExistence type="predicted"/>
<protein>
    <recommendedName>
        <fullName evidence="4">VanZ like protein</fullName>
    </recommendedName>
</protein>
<comment type="caution">
    <text evidence="2">The sequence shown here is derived from an EMBL/GenBank/DDBJ whole genome shotgun (WGS) entry which is preliminary data.</text>
</comment>
<organism evidence="2 3">
    <name type="scientific">Chitinophaga agrisoli</name>
    <dbReference type="NCBI Taxonomy" id="2607653"/>
    <lineage>
        <taxon>Bacteria</taxon>
        <taxon>Pseudomonadati</taxon>
        <taxon>Bacteroidota</taxon>
        <taxon>Chitinophagia</taxon>
        <taxon>Chitinophagales</taxon>
        <taxon>Chitinophagaceae</taxon>
        <taxon>Chitinophaga</taxon>
    </lineage>
</organism>
<dbReference type="EMBL" id="VUOC01000004">
    <property type="protein sequence ID" value="KAA2239939.1"/>
    <property type="molecule type" value="Genomic_DNA"/>
</dbReference>
<dbReference type="Proteomes" id="UP000324611">
    <property type="component" value="Unassembled WGS sequence"/>
</dbReference>
<keyword evidence="1" id="KW-0812">Transmembrane</keyword>
<feature type="transmembrane region" description="Helical" evidence="1">
    <location>
        <begin position="38"/>
        <end position="59"/>
    </location>
</feature>
<name>A0A5B2VPC8_9BACT</name>
<keyword evidence="1" id="KW-1133">Transmembrane helix</keyword>
<evidence type="ECO:0000313" key="2">
    <source>
        <dbReference type="EMBL" id="KAA2239939.1"/>
    </source>
</evidence>
<reference evidence="2 3" key="2">
    <citation type="submission" date="2019-09" db="EMBL/GenBank/DDBJ databases">
        <authorList>
            <person name="Jin C."/>
        </authorList>
    </citation>
    <scope>NUCLEOTIDE SEQUENCE [LARGE SCALE GENOMIC DNA]</scope>
    <source>
        <strain evidence="2 3">BN140078</strain>
    </source>
</reference>
<dbReference type="RefSeq" id="WP_149841116.1">
    <property type="nucleotide sequence ID" value="NZ_VUOC01000004.1"/>
</dbReference>
<dbReference type="AlphaFoldDB" id="A0A5B2VPC8"/>
<evidence type="ECO:0008006" key="4">
    <source>
        <dbReference type="Google" id="ProtNLM"/>
    </source>
</evidence>
<sequence>MPNSIPPDKWSHFYAGILIGAIFQSITAYLLPAMPFTGAAIAFLLLVCVSYGFELFSLITGKGHHDVMDAVATVIGGLIGMLIGEGFVWLLQHQLGMKPL</sequence>
<keyword evidence="1" id="KW-0472">Membrane</keyword>